<dbReference type="PROSITE" id="PS51257">
    <property type="entry name" value="PROKAR_LIPOPROTEIN"/>
    <property type="match status" value="1"/>
</dbReference>
<dbReference type="RefSeq" id="WP_160130508.1">
    <property type="nucleotide sequence ID" value="NZ_CP019288.1"/>
</dbReference>
<evidence type="ECO:0000313" key="2">
    <source>
        <dbReference type="Proteomes" id="UP000464657"/>
    </source>
</evidence>
<reference evidence="1 2" key="1">
    <citation type="journal article" date="2013" name="Int. J. Syst. Evol. Microbiol.">
        <title>Kordia antarctica sp. nov., isolated from Antarctic seawater.</title>
        <authorList>
            <person name="Baek K."/>
            <person name="Choi A."/>
            <person name="Kang I."/>
            <person name="Lee K."/>
            <person name="Cho J.C."/>
        </authorList>
    </citation>
    <scope>NUCLEOTIDE SEQUENCE [LARGE SCALE GENOMIC DNA]</scope>
    <source>
        <strain evidence="1 2">IMCC3317</strain>
    </source>
</reference>
<sequence>MKKLLFLFVAVFICSCDSKKEKTVNVETTQETVPIEEVEFSSEEDSEIETAEDIAFEKALEEVAIGGENLRFEESDNGKLVMSFDIATLQTMAQQIEQQRANMQNTYTYDSDEDKKTAIEAINMSLAMFEGEFCCTTHNGKHCEDSKKLKTLETKYNCARFKKKS</sequence>
<evidence type="ECO:0000313" key="1">
    <source>
        <dbReference type="EMBL" id="QHI37926.1"/>
    </source>
</evidence>
<protein>
    <submittedName>
        <fullName evidence="1">Uncharacterized protein</fullName>
    </submittedName>
</protein>
<name>A0A7L4ZNZ7_9FLAO</name>
<proteinExistence type="predicted"/>
<dbReference type="AlphaFoldDB" id="A0A7L4ZNZ7"/>
<dbReference type="KEGG" id="kan:IMCC3317_33090"/>
<keyword evidence="2" id="KW-1185">Reference proteome</keyword>
<gene>
    <name evidence="1" type="ORF">IMCC3317_33090</name>
</gene>
<organism evidence="1 2">
    <name type="scientific">Kordia antarctica</name>
    <dbReference type="NCBI Taxonomy" id="1218801"/>
    <lineage>
        <taxon>Bacteria</taxon>
        <taxon>Pseudomonadati</taxon>
        <taxon>Bacteroidota</taxon>
        <taxon>Flavobacteriia</taxon>
        <taxon>Flavobacteriales</taxon>
        <taxon>Flavobacteriaceae</taxon>
        <taxon>Kordia</taxon>
    </lineage>
</organism>
<dbReference type="EMBL" id="CP019288">
    <property type="protein sequence ID" value="QHI37926.1"/>
    <property type="molecule type" value="Genomic_DNA"/>
</dbReference>
<accession>A0A7L4ZNZ7</accession>
<dbReference type="Proteomes" id="UP000464657">
    <property type="component" value="Chromosome"/>
</dbReference>